<accession>A0ABY8THA5</accession>
<evidence type="ECO:0000256" key="1">
    <source>
        <dbReference type="SAM" id="Coils"/>
    </source>
</evidence>
<feature type="coiled-coil region" evidence="1">
    <location>
        <begin position="512"/>
        <end position="550"/>
    </location>
</feature>
<sequence length="919" mass="100500">MQVTTHEDTTCTTATPQLPPDHVRSLAKAAGILTSNWIDWLPSYGCALLALQPLDDAGLDLQLLPDHLALHLVCLDDWKFHMHSSTGGAICHTASSASHASLCCGHVPADNFSTLVQTMHTLIEQRRQDKAKAKDNSKSGFQRTPAFILAVIKDALVEVQQQQQQQQQRSCRQDSMPRGGFTDVGLHTGGMPRATAWPLVQQTLQVVLDQAGVCSQGQEPRSLFRLAMAHFELWLLQGELQQLSPATATAAKLTDCMVMLESVATKAAALAMAGHDITGFEAACFDKPSSVPASEAEVQLLKQVVDAYRKALLGFKATQAEAALMQVQLRSAEVLVVWVAYCMMFEASRRLLPVVNRYGVGLHWTDLRQLVLPDRLAVDAACTVSAYLLQQSNPERQLYSLHDGGKGTLSFAFDYAAQCEDLMEIWLHEQEQAQARVQARWVEVKRKQRMAVQLRKEEARLQLQIAELQPDIDKLQAEWQGINHQLKNTTAQLNRFGLSFVSPSDEKERSRLQQQQAQLQHQETNVVNKLRRLQQRQSTLKAQLTSTETQRLKAEQAPAAIIQPLPQATDCALRADVGVWYPDSLAPAVAWSGTGTAADRALQLPSGLFNPFVPVEQQQLAENFTEKLPATAGQTNSLQWAMLQVGSRAATPAERGNQGIASQDQKPSWLSKPGYLALTNLRSYPLSQLQRLCVALREQSLPLGHPVVLTMVKQAVMQIGELQQPAGGAALLTAAVSGVLQRAPSDLQWHQVTGSSSSSSSMASFQAVSRDRHLYSVNILDGTVLLDGVPPGRLPSDVLQHPLYRRTFGSCNFEVSVTQAGVWQTLRPINGRLYDFHWSASGRAGSAASQLVIEEVEAATGDRLQLLDVGEDGSCWGAELPVMLQQLYSHWYHSAHAAAATCASHAGAASGGGLMLTMP</sequence>
<organism evidence="2 3">
    <name type="scientific">Tetradesmus obliquus</name>
    <name type="common">Green alga</name>
    <name type="synonym">Acutodesmus obliquus</name>
    <dbReference type="NCBI Taxonomy" id="3088"/>
    <lineage>
        <taxon>Eukaryota</taxon>
        <taxon>Viridiplantae</taxon>
        <taxon>Chlorophyta</taxon>
        <taxon>core chlorophytes</taxon>
        <taxon>Chlorophyceae</taxon>
        <taxon>CS clade</taxon>
        <taxon>Sphaeropleales</taxon>
        <taxon>Scenedesmaceae</taxon>
        <taxon>Tetradesmus</taxon>
    </lineage>
</organism>
<keyword evidence="1" id="KW-0175">Coiled coil</keyword>
<proteinExistence type="predicted"/>
<reference evidence="2 3" key="1">
    <citation type="submission" date="2023-05" db="EMBL/GenBank/DDBJ databases">
        <title>A 100% complete, gapless, phased diploid assembly of the Scenedesmus obliquus UTEX 3031 genome.</title>
        <authorList>
            <person name="Biondi T.C."/>
            <person name="Hanschen E.R."/>
            <person name="Kwon T."/>
            <person name="Eng W."/>
            <person name="Kruse C.P.S."/>
            <person name="Koehler S.I."/>
            <person name="Kunde Y."/>
            <person name="Gleasner C.D."/>
            <person name="You Mak K.T."/>
            <person name="Polle J."/>
            <person name="Hovde B.T."/>
            <person name="Starkenburg S.R."/>
        </authorList>
    </citation>
    <scope>NUCLEOTIDE SEQUENCE [LARGE SCALE GENOMIC DNA]</scope>
    <source>
        <strain evidence="2 3">DOE0152z</strain>
    </source>
</reference>
<keyword evidence="3" id="KW-1185">Reference proteome</keyword>
<evidence type="ECO:0000313" key="2">
    <source>
        <dbReference type="EMBL" id="WIA08443.1"/>
    </source>
</evidence>
<name>A0ABY8THA5_TETOB</name>
<protein>
    <recommendedName>
        <fullName evidence="4">Dilute domain-containing protein</fullName>
    </recommendedName>
</protein>
<evidence type="ECO:0008006" key="4">
    <source>
        <dbReference type="Google" id="ProtNLM"/>
    </source>
</evidence>
<evidence type="ECO:0000313" key="3">
    <source>
        <dbReference type="Proteomes" id="UP001244341"/>
    </source>
</evidence>
<dbReference type="Proteomes" id="UP001244341">
    <property type="component" value="Chromosome 1b"/>
</dbReference>
<dbReference type="EMBL" id="CP126208">
    <property type="protein sequence ID" value="WIA08443.1"/>
    <property type="molecule type" value="Genomic_DNA"/>
</dbReference>
<gene>
    <name evidence="2" type="ORF">OEZ85_007880</name>
</gene>